<dbReference type="SUPFAM" id="SSF55469">
    <property type="entry name" value="FMN-dependent nitroreductase-like"/>
    <property type="match status" value="1"/>
</dbReference>
<feature type="domain" description="Nitroreductase" evidence="4">
    <location>
        <begin position="13"/>
        <end position="59"/>
    </location>
</feature>
<dbReference type="Proteomes" id="UP001500839">
    <property type="component" value="Unassembled WGS sequence"/>
</dbReference>
<name>A0ABP9C0L3_9ACTN</name>
<dbReference type="RefSeq" id="WP_200173921.1">
    <property type="nucleotide sequence ID" value="NZ_BAABKQ010000001.1"/>
</dbReference>
<accession>A0ABP9C0L3</accession>
<gene>
    <name evidence="5" type="ORF">GCM10023353_01480</name>
</gene>
<reference evidence="6" key="1">
    <citation type="journal article" date="2019" name="Int. J. Syst. Evol. Microbiol.">
        <title>The Global Catalogue of Microorganisms (GCM) 10K type strain sequencing project: providing services to taxonomists for standard genome sequencing and annotation.</title>
        <authorList>
            <consortium name="The Broad Institute Genomics Platform"/>
            <consortium name="The Broad Institute Genome Sequencing Center for Infectious Disease"/>
            <person name="Wu L."/>
            <person name="Ma J."/>
        </authorList>
    </citation>
    <scope>NUCLEOTIDE SEQUENCE [LARGE SCALE GENOMIC DNA]</scope>
    <source>
        <strain evidence="6">JCM 18542</strain>
    </source>
</reference>
<keyword evidence="3" id="KW-0560">Oxidoreductase</keyword>
<dbReference type="Pfam" id="PF00881">
    <property type="entry name" value="Nitroreductase"/>
    <property type="match status" value="1"/>
</dbReference>
<organism evidence="5 6">
    <name type="scientific">Tomitella cavernea</name>
    <dbReference type="NCBI Taxonomy" id="1387982"/>
    <lineage>
        <taxon>Bacteria</taxon>
        <taxon>Bacillati</taxon>
        <taxon>Actinomycetota</taxon>
        <taxon>Actinomycetes</taxon>
        <taxon>Mycobacteriales</taxon>
        <taxon>Tomitella</taxon>
    </lineage>
</organism>
<dbReference type="PANTHER" id="PTHR23026">
    <property type="entry name" value="NADPH NITROREDUCTASE"/>
    <property type="match status" value="1"/>
</dbReference>
<evidence type="ECO:0000313" key="5">
    <source>
        <dbReference type="EMBL" id="GAA4803046.1"/>
    </source>
</evidence>
<dbReference type="InterPro" id="IPR000415">
    <property type="entry name" value="Nitroreductase-like"/>
</dbReference>
<evidence type="ECO:0000256" key="1">
    <source>
        <dbReference type="ARBA" id="ARBA00022630"/>
    </source>
</evidence>
<evidence type="ECO:0000256" key="3">
    <source>
        <dbReference type="ARBA" id="ARBA00023002"/>
    </source>
</evidence>
<protein>
    <recommendedName>
        <fullName evidence="4">Nitroreductase domain-containing protein</fullName>
    </recommendedName>
</protein>
<dbReference type="Gene3D" id="3.40.109.10">
    <property type="entry name" value="NADH Oxidase"/>
    <property type="match status" value="2"/>
</dbReference>
<evidence type="ECO:0000256" key="2">
    <source>
        <dbReference type="ARBA" id="ARBA00022643"/>
    </source>
</evidence>
<dbReference type="InterPro" id="IPR029479">
    <property type="entry name" value="Nitroreductase"/>
</dbReference>
<proteinExistence type="predicted"/>
<dbReference type="InterPro" id="IPR050627">
    <property type="entry name" value="Nitroreductase/BluB"/>
</dbReference>
<keyword evidence="2" id="KW-0288">FMN</keyword>
<comment type="caution">
    <text evidence="5">The sequence shown here is derived from an EMBL/GenBank/DDBJ whole genome shotgun (WGS) entry which is preliminary data.</text>
</comment>
<dbReference type="CDD" id="cd02062">
    <property type="entry name" value="Nitro_FMN_reductase"/>
    <property type="match status" value="1"/>
</dbReference>
<dbReference type="PANTHER" id="PTHR23026:SF90">
    <property type="entry name" value="IODOTYROSINE DEIODINASE 1"/>
    <property type="match status" value="1"/>
</dbReference>
<sequence length="157" mass="17388">MDVIEAMRTTGTRRYYRDEPMPEDVLYAAFDAARLAPQGGNRQPVRWIAVRDRALKAALKVTDAGLGRTSVVGGASIYPTMQNLCLALRAAGVAPAVTTMLCREEPAVRALLGIPDEYFTAAYVCAGYPARPFPTKLRRRPVEEFVYADRFGEPLYE</sequence>
<evidence type="ECO:0000313" key="6">
    <source>
        <dbReference type="Proteomes" id="UP001500839"/>
    </source>
</evidence>
<dbReference type="EMBL" id="BAABKQ010000001">
    <property type="protein sequence ID" value="GAA4803046.1"/>
    <property type="molecule type" value="Genomic_DNA"/>
</dbReference>
<keyword evidence="6" id="KW-1185">Reference proteome</keyword>
<keyword evidence="1" id="KW-0285">Flavoprotein</keyword>
<evidence type="ECO:0000259" key="4">
    <source>
        <dbReference type="Pfam" id="PF00881"/>
    </source>
</evidence>